<proteinExistence type="predicted"/>
<sequence>MGTSMEQPEPAEGWPDEPLSEAAASDLLEGDVVAVWVMDHDDGVRSVALPPGAPDDAVVDVVLETSEAFEMYSYSRGQWMDYGTQRKDDDEAPSMAGTLQSYRVLAGDSDAL</sequence>
<dbReference type="Proteomes" id="UP000258613">
    <property type="component" value="Chromosome"/>
</dbReference>
<dbReference type="KEGG" id="nag:AArcMg_3190"/>
<name>A0A346PUI0_9EURY</name>
<feature type="region of interest" description="Disordered" evidence="1">
    <location>
        <begin position="1"/>
        <end position="25"/>
    </location>
</feature>
<evidence type="ECO:0000313" key="3">
    <source>
        <dbReference type="Proteomes" id="UP000258613"/>
    </source>
</evidence>
<dbReference type="AlphaFoldDB" id="A0A346PUI0"/>
<evidence type="ECO:0000313" key="2">
    <source>
        <dbReference type="EMBL" id="AXR83175.1"/>
    </source>
</evidence>
<dbReference type="EMBL" id="CP027033">
    <property type="protein sequence ID" value="AXR83175.1"/>
    <property type="molecule type" value="Genomic_DNA"/>
</dbReference>
<protein>
    <submittedName>
        <fullName evidence="2">Uncharacterized protein</fullName>
    </submittedName>
</protein>
<evidence type="ECO:0000256" key="1">
    <source>
        <dbReference type="SAM" id="MobiDB-lite"/>
    </source>
</evidence>
<reference evidence="3" key="1">
    <citation type="submission" date="2018-02" db="EMBL/GenBank/DDBJ databases">
        <title>Phenotypic and genomic properties of facultatively anaerobic sulfur-reducing natronoarchaea from hypersaline soda lakes.</title>
        <authorList>
            <person name="Sorokin D.Y."/>
            <person name="Kublanov I.V."/>
            <person name="Roman P."/>
            <person name="Sinninghe Damste J.S."/>
            <person name="Golyshin P.N."/>
            <person name="Rojo D."/>
            <person name="Ciordia S."/>
            <person name="Mena M.D.C."/>
            <person name="Ferrer M."/>
            <person name="Messina E."/>
            <person name="Smedile F."/>
            <person name="La Spada G."/>
            <person name="La Cono V."/>
            <person name="Yakimov M.M."/>
        </authorList>
    </citation>
    <scope>NUCLEOTIDE SEQUENCE [LARGE SCALE GENOMIC DNA]</scope>
    <source>
        <strain evidence="3">AArc-Mg</strain>
    </source>
</reference>
<organism evidence="2 3">
    <name type="scientific">Natrarchaeobaculum sulfurireducens</name>
    <dbReference type="NCBI Taxonomy" id="2044521"/>
    <lineage>
        <taxon>Archaea</taxon>
        <taxon>Methanobacteriati</taxon>
        <taxon>Methanobacteriota</taxon>
        <taxon>Stenosarchaea group</taxon>
        <taxon>Halobacteria</taxon>
        <taxon>Halobacteriales</taxon>
        <taxon>Natrialbaceae</taxon>
        <taxon>Natrarchaeobaculum</taxon>
    </lineage>
</organism>
<keyword evidence="3" id="KW-1185">Reference proteome</keyword>
<accession>A0A346PUI0</accession>
<gene>
    <name evidence="2" type="ORF">AArcMg_3190</name>
</gene>